<evidence type="ECO:0000259" key="4">
    <source>
        <dbReference type="SMART" id="SM00822"/>
    </source>
</evidence>
<comment type="similarity">
    <text evidence="3">Belongs to the short-chain dehydrogenases/reductases (SDR) family.</text>
</comment>
<dbReference type="KEGG" id="blag:BLTE_03040"/>
<dbReference type="InterPro" id="IPR051468">
    <property type="entry name" value="Fungal_SecMetab_SDRs"/>
</dbReference>
<dbReference type="InterPro" id="IPR002347">
    <property type="entry name" value="SDR_fam"/>
</dbReference>
<evidence type="ECO:0000313" key="5">
    <source>
        <dbReference type="EMBL" id="BBF91619.1"/>
    </source>
</evidence>
<dbReference type="Proteomes" id="UP000266934">
    <property type="component" value="Chromosome"/>
</dbReference>
<keyword evidence="1" id="KW-0521">NADP</keyword>
<keyword evidence="2" id="KW-0560">Oxidoreductase</keyword>
<keyword evidence="6" id="KW-1185">Reference proteome</keyword>
<dbReference type="InterPro" id="IPR057326">
    <property type="entry name" value="KR_dom"/>
</dbReference>
<dbReference type="GO" id="GO:0005737">
    <property type="term" value="C:cytoplasm"/>
    <property type="evidence" value="ECO:0007669"/>
    <property type="project" value="TreeGrafter"/>
</dbReference>
<reference evidence="5 6" key="1">
    <citation type="submission" date="2018-08" db="EMBL/GenBank/DDBJ databases">
        <title>Complete genome sequencing of Blastochloris tepida GI.</title>
        <authorList>
            <person name="Tsukatani Y."/>
            <person name="Mori H."/>
        </authorList>
    </citation>
    <scope>NUCLEOTIDE SEQUENCE [LARGE SCALE GENOMIC DNA]</scope>
    <source>
        <strain evidence="5 6">GI</strain>
    </source>
</reference>
<dbReference type="PRINTS" id="PR00080">
    <property type="entry name" value="SDRFAMILY"/>
</dbReference>
<dbReference type="SMART" id="SM00822">
    <property type="entry name" value="PKS_KR"/>
    <property type="match status" value="1"/>
</dbReference>
<protein>
    <submittedName>
        <fullName evidence="5">Oxidoreductase</fullName>
    </submittedName>
</protein>
<accession>A0A348FWD6</accession>
<dbReference type="PANTHER" id="PTHR43544:SF7">
    <property type="entry name" value="NADB-LER2"/>
    <property type="match status" value="1"/>
</dbReference>
<gene>
    <name evidence="5" type="ORF">BLTE_03040</name>
</gene>
<evidence type="ECO:0000256" key="1">
    <source>
        <dbReference type="ARBA" id="ARBA00022857"/>
    </source>
</evidence>
<dbReference type="RefSeq" id="WP_126396969.1">
    <property type="nucleotide sequence ID" value="NZ_AP018907.1"/>
</dbReference>
<dbReference type="PRINTS" id="PR00081">
    <property type="entry name" value="GDHRDH"/>
</dbReference>
<dbReference type="GO" id="GO:0016491">
    <property type="term" value="F:oxidoreductase activity"/>
    <property type="evidence" value="ECO:0007669"/>
    <property type="project" value="UniProtKB-KW"/>
</dbReference>
<evidence type="ECO:0000313" key="6">
    <source>
        <dbReference type="Proteomes" id="UP000266934"/>
    </source>
</evidence>
<dbReference type="Gene3D" id="3.40.50.720">
    <property type="entry name" value="NAD(P)-binding Rossmann-like Domain"/>
    <property type="match status" value="1"/>
</dbReference>
<dbReference type="SUPFAM" id="SSF51735">
    <property type="entry name" value="NAD(P)-binding Rossmann-fold domains"/>
    <property type="match status" value="1"/>
</dbReference>
<dbReference type="OrthoDB" id="9785826at2"/>
<evidence type="ECO:0000256" key="2">
    <source>
        <dbReference type="ARBA" id="ARBA00023002"/>
    </source>
</evidence>
<evidence type="ECO:0000256" key="3">
    <source>
        <dbReference type="RuleBase" id="RU000363"/>
    </source>
</evidence>
<dbReference type="EMBL" id="AP018907">
    <property type="protein sequence ID" value="BBF91619.1"/>
    <property type="molecule type" value="Genomic_DNA"/>
</dbReference>
<feature type="domain" description="Ketoreductase" evidence="4">
    <location>
        <begin position="2"/>
        <end position="191"/>
    </location>
</feature>
<proteinExistence type="inferred from homology"/>
<dbReference type="AlphaFoldDB" id="A0A348FWD6"/>
<dbReference type="PANTHER" id="PTHR43544">
    <property type="entry name" value="SHORT-CHAIN DEHYDROGENASE/REDUCTASE"/>
    <property type="match status" value="1"/>
</dbReference>
<sequence>MASYLITGANRGIGYGFVERLVQRGDRVFACARNPDVDHLGVLAAKYPDQLTLHRLDVTDQTSVDALADAIAGQPLDVLINNAGVHGPHRQGALDMDFDGFAHTLAVNTLSPLRVSQALIENLKAGTNPRIVIVSSILGQMAQSMAGDIAYCASKAAVNKVMQGLALALKDDGITVVSVHPGWVKTDMGGPKAPLAVGESVRNLVATIDDLTLEKTGSFLNYDGTPLAW</sequence>
<dbReference type="InterPro" id="IPR036291">
    <property type="entry name" value="NAD(P)-bd_dom_sf"/>
</dbReference>
<dbReference type="Pfam" id="PF00106">
    <property type="entry name" value="adh_short"/>
    <property type="match status" value="1"/>
</dbReference>
<dbReference type="CDD" id="cd05325">
    <property type="entry name" value="carb_red_sniffer_like_SDR_c"/>
    <property type="match status" value="1"/>
</dbReference>
<organism evidence="5 6">
    <name type="scientific">Blastochloris tepida</name>
    <dbReference type="NCBI Taxonomy" id="2233851"/>
    <lineage>
        <taxon>Bacteria</taxon>
        <taxon>Pseudomonadati</taxon>
        <taxon>Pseudomonadota</taxon>
        <taxon>Alphaproteobacteria</taxon>
        <taxon>Hyphomicrobiales</taxon>
        <taxon>Blastochloridaceae</taxon>
        <taxon>Blastochloris</taxon>
    </lineage>
</organism>
<name>A0A348FWD6_9HYPH</name>